<keyword evidence="2" id="KW-1185">Reference proteome</keyword>
<dbReference type="InParanoid" id="A0A1J7IMC2"/>
<accession>A0A1J7IMC2</accession>
<dbReference type="EMBL" id="KV875098">
    <property type="protein sequence ID" value="OIW28622.1"/>
    <property type="molecule type" value="Genomic_DNA"/>
</dbReference>
<protein>
    <submittedName>
        <fullName evidence="1">Uncharacterized protein</fullName>
    </submittedName>
</protein>
<dbReference type="AlphaFoldDB" id="A0A1J7IMC2"/>
<evidence type="ECO:0000313" key="2">
    <source>
        <dbReference type="Proteomes" id="UP000182658"/>
    </source>
</evidence>
<sequence length="167" mass="18874">MPESNSMSIWITTKDLTCKCIVEVVSEHQARGPCWQSFCSSTLFQATKKPQSFPRMVVATLRIRFRHHQIPSSTAFLSSILSSICHRNSRSPLRSSISARKSSQSMLQNSMLMREFFCLHLAIDAWYWELARSVRSNVVRYSESPDASRQACLGSVGGRANGSSHYH</sequence>
<name>A0A1J7IMC2_9PEZI</name>
<organism evidence="1 2">
    <name type="scientific">Coniochaeta ligniaria NRRL 30616</name>
    <dbReference type="NCBI Taxonomy" id="1408157"/>
    <lineage>
        <taxon>Eukaryota</taxon>
        <taxon>Fungi</taxon>
        <taxon>Dikarya</taxon>
        <taxon>Ascomycota</taxon>
        <taxon>Pezizomycotina</taxon>
        <taxon>Sordariomycetes</taxon>
        <taxon>Sordariomycetidae</taxon>
        <taxon>Coniochaetales</taxon>
        <taxon>Coniochaetaceae</taxon>
        <taxon>Coniochaeta</taxon>
    </lineage>
</organism>
<gene>
    <name evidence="1" type="ORF">CONLIGDRAFT_388641</name>
</gene>
<dbReference type="Proteomes" id="UP000182658">
    <property type="component" value="Unassembled WGS sequence"/>
</dbReference>
<evidence type="ECO:0000313" key="1">
    <source>
        <dbReference type="EMBL" id="OIW28622.1"/>
    </source>
</evidence>
<reference evidence="1 2" key="1">
    <citation type="submission" date="2016-10" db="EMBL/GenBank/DDBJ databases">
        <title>Draft genome sequence of Coniochaeta ligniaria NRRL30616, a lignocellulolytic fungus for bioabatement of inhibitors in plant biomass hydrolysates.</title>
        <authorList>
            <consortium name="DOE Joint Genome Institute"/>
            <person name="Jimenez D.J."/>
            <person name="Hector R.E."/>
            <person name="Riley R."/>
            <person name="Sun H."/>
            <person name="Grigoriev I.V."/>
            <person name="Van Elsas J.D."/>
            <person name="Nichols N.N."/>
        </authorList>
    </citation>
    <scope>NUCLEOTIDE SEQUENCE [LARGE SCALE GENOMIC DNA]</scope>
    <source>
        <strain evidence="1 2">NRRL 30616</strain>
    </source>
</reference>
<proteinExistence type="predicted"/>